<organism evidence="3 4">
    <name type="scientific">Halovivax cerinus</name>
    <dbReference type="NCBI Taxonomy" id="1487865"/>
    <lineage>
        <taxon>Archaea</taxon>
        <taxon>Methanobacteriati</taxon>
        <taxon>Methanobacteriota</taxon>
        <taxon>Stenosarchaea group</taxon>
        <taxon>Halobacteria</taxon>
        <taxon>Halobacteriales</taxon>
        <taxon>Natrialbaceae</taxon>
        <taxon>Halovivax</taxon>
    </lineage>
</organism>
<feature type="region of interest" description="Disordered" evidence="1">
    <location>
        <begin position="171"/>
        <end position="192"/>
    </location>
</feature>
<dbReference type="RefSeq" id="WP_343217302.1">
    <property type="nucleotide sequence ID" value="NZ_CP101824.1"/>
</dbReference>
<feature type="compositionally biased region" description="Basic and acidic residues" evidence="1">
    <location>
        <begin position="122"/>
        <end position="135"/>
    </location>
</feature>
<name>A0ABD5NMN1_9EURY</name>
<dbReference type="InterPro" id="IPR029044">
    <property type="entry name" value="Nucleotide-diphossugar_trans"/>
</dbReference>
<gene>
    <name evidence="3" type="ORF">ACFOUR_06000</name>
</gene>
<sequence>MDALVMCGGTGDRLDADVEKPLYPVASEPMIDRVRRALDKTDIESTYAVVSPNAPETRAHLDGETPCIETPGDGYVADLGRALDDPQIEPPVLTVAADLALLTADTVDDVRRAYRQRVRARARSEPEAGETRSGNHDSPSMTVCVPREVKRRLGVSVEETSVGADTLVPTGLNVVGSGGDGDQRGADDGDPPAPLVHVVRTADAAINVNRLEDAAIADRLATRHR</sequence>
<proteinExistence type="predicted"/>
<evidence type="ECO:0000313" key="4">
    <source>
        <dbReference type="Proteomes" id="UP001595846"/>
    </source>
</evidence>
<accession>A0ABD5NMN1</accession>
<evidence type="ECO:0000256" key="1">
    <source>
        <dbReference type="SAM" id="MobiDB-lite"/>
    </source>
</evidence>
<reference evidence="3 4" key="1">
    <citation type="journal article" date="2019" name="Int. J. Syst. Evol. Microbiol.">
        <title>The Global Catalogue of Microorganisms (GCM) 10K type strain sequencing project: providing services to taxonomists for standard genome sequencing and annotation.</title>
        <authorList>
            <consortium name="The Broad Institute Genomics Platform"/>
            <consortium name="The Broad Institute Genome Sequencing Center for Infectious Disease"/>
            <person name="Wu L."/>
            <person name="Ma J."/>
        </authorList>
    </citation>
    <scope>NUCLEOTIDE SEQUENCE [LARGE SCALE GENOMIC DNA]</scope>
    <source>
        <strain evidence="3 4">IBRC-M 10256</strain>
    </source>
</reference>
<evidence type="ECO:0000259" key="2">
    <source>
        <dbReference type="Pfam" id="PF12804"/>
    </source>
</evidence>
<keyword evidence="3" id="KW-0808">Transferase</keyword>
<dbReference type="Proteomes" id="UP001595846">
    <property type="component" value="Unassembled WGS sequence"/>
</dbReference>
<dbReference type="InterPro" id="IPR025877">
    <property type="entry name" value="MobA-like_NTP_Trfase"/>
</dbReference>
<dbReference type="AlphaFoldDB" id="A0ABD5NMN1"/>
<dbReference type="Pfam" id="PF12804">
    <property type="entry name" value="NTP_transf_3"/>
    <property type="match status" value="1"/>
</dbReference>
<dbReference type="EMBL" id="JBHSAQ010000002">
    <property type="protein sequence ID" value="MFC3957923.1"/>
    <property type="molecule type" value="Genomic_DNA"/>
</dbReference>
<feature type="region of interest" description="Disordered" evidence="1">
    <location>
        <begin position="119"/>
        <end position="142"/>
    </location>
</feature>
<feature type="domain" description="MobA-like NTP transferase" evidence="2">
    <location>
        <begin position="3"/>
        <end position="119"/>
    </location>
</feature>
<comment type="caution">
    <text evidence="3">The sequence shown here is derived from an EMBL/GenBank/DDBJ whole genome shotgun (WGS) entry which is preliminary data.</text>
</comment>
<keyword evidence="4" id="KW-1185">Reference proteome</keyword>
<dbReference type="GO" id="GO:0016779">
    <property type="term" value="F:nucleotidyltransferase activity"/>
    <property type="evidence" value="ECO:0007669"/>
    <property type="project" value="UniProtKB-ARBA"/>
</dbReference>
<evidence type="ECO:0000313" key="3">
    <source>
        <dbReference type="EMBL" id="MFC3957923.1"/>
    </source>
</evidence>
<dbReference type="Gene3D" id="3.90.550.10">
    <property type="entry name" value="Spore Coat Polysaccharide Biosynthesis Protein SpsA, Chain A"/>
    <property type="match status" value="1"/>
</dbReference>
<protein>
    <submittedName>
        <fullName evidence="3">NTP transferase domain-containing protein</fullName>
    </submittedName>
</protein>
<dbReference type="SUPFAM" id="SSF53448">
    <property type="entry name" value="Nucleotide-diphospho-sugar transferases"/>
    <property type="match status" value="1"/>
</dbReference>
<dbReference type="GeneID" id="73903304"/>